<dbReference type="PANTHER" id="PTHR10057">
    <property type="entry name" value="PERIPHERAL-TYPE BENZODIAZEPINE RECEPTOR"/>
    <property type="match status" value="1"/>
</dbReference>
<dbReference type="InterPro" id="IPR004307">
    <property type="entry name" value="TspO_MBR"/>
</dbReference>
<evidence type="ECO:0000256" key="2">
    <source>
        <dbReference type="ARBA" id="ARBA00007524"/>
    </source>
</evidence>
<feature type="transmembrane region" description="Helical" evidence="6">
    <location>
        <begin position="139"/>
        <end position="160"/>
    </location>
</feature>
<dbReference type="InterPro" id="IPR038330">
    <property type="entry name" value="TspO/MBR-related_sf"/>
</dbReference>
<sequence>MPTTTQQTRHHGARQWWVLAGLGAAVLAAAAIGNLAAVGAAADYSGLEQPAWAPPSWLFGPVWTILYVMIAISGWLAWRQVGFGPELGAWVVQLALNAAWTPLFFAAGWYGLAFAEIVLLWLAIGVTVLLFWRVSRAAAALLLPYWAWVTFAASLNYSVWQLNS</sequence>
<accession>A0A1H6WLF2</accession>
<dbReference type="OrthoDB" id="9795496at2"/>
<dbReference type="CDD" id="cd15904">
    <property type="entry name" value="TSPO_MBR"/>
    <property type="match status" value="1"/>
</dbReference>
<dbReference type="RefSeq" id="WP_092377745.1">
    <property type="nucleotide sequence ID" value="NZ_BOPI01000048.1"/>
</dbReference>
<dbReference type="GO" id="GO:0033013">
    <property type="term" value="P:tetrapyrrole metabolic process"/>
    <property type="evidence" value="ECO:0007669"/>
    <property type="project" value="UniProtKB-ARBA"/>
</dbReference>
<feature type="transmembrane region" description="Helical" evidence="6">
    <location>
        <begin position="57"/>
        <end position="78"/>
    </location>
</feature>
<keyword evidence="4 6" id="KW-1133">Transmembrane helix</keyword>
<keyword evidence="3 6" id="KW-0812">Transmembrane</keyword>
<dbReference type="PANTHER" id="PTHR10057:SF0">
    <property type="entry name" value="TRANSLOCATOR PROTEIN"/>
    <property type="match status" value="1"/>
</dbReference>
<evidence type="ECO:0000256" key="1">
    <source>
        <dbReference type="ARBA" id="ARBA00004141"/>
    </source>
</evidence>
<organism evidence="7 8">
    <name type="scientific">Micromonospora phaseoli</name>
    <dbReference type="NCBI Taxonomy" id="1144548"/>
    <lineage>
        <taxon>Bacteria</taxon>
        <taxon>Bacillati</taxon>
        <taxon>Actinomycetota</taxon>
        <taxon>Actinomycetes</taxon>
        <taxon>Micromonosporales</taxon>
        <taxon>Micromonosporaceae</taxon>
        <taxon>Micromonospora</taxon>
    </lineage>
</organism>
<keyword evidence="5 6" id="KW-0472">Membrane</keyword>
<comment type="similarity">
    <text evidence="2">Belongs to the TspO/BZRP family.</text>
</comment>
<dbReference type="FunFam" id="1.20.1260.100:FF:000001">
    <property type="entry name" value="translocator protein 2"/>
    <property type="match status" value="1"/>
</dbReference>
<dbReference type="Proteomes" id="UP000198707">
    <property type="component" value="Unassembled WGS sequence"/>
</dbReference>
<dbReference type="PIRSF" id="PIRSF005859">
    <property type="entry name" value="PBR"/>
    <property type="match status" value="1"/>
</dbReference>
<dbReference type="STRING" id="1144548.SAMN05443287_10367"/>
<dbReference type="EMBL" id="FNYV01000003">
    <property type="protein sequence ID" value="SEJ13322.1"/>
    <property type="molecule type" value="Genomic_DNA"/>
</dbReference>
<comment type="subcellular location">
    <subcellularLocation>
        <location evidence="1">Membrane</location>
        <topology evidence="1">Multi-pass membrane protein</topology>
    </subcellularLocation>
</comment>
<gene>
    <name evidence="7" type="ORF">SAMN05443287_10367</name>
</gene>
<evidence type="ECO:0000256" key="5">
    <source>
        <dbReference type="ARBA" id="ARBA00023136"/>
    </source>
</evidence>
<protein>
    <submittedName>
        <fullName evidence="7">Tryptophan-rich sensory protein</fullName>
    </submittedName>
</protein>
<proteinExistence type="inferred from homology"/>
<feature type="transmembrane region" description="Helical" evidence="6">
    <location>
        <begin position="87"/>
        <end position="107"/>
    </location>
</feature>
<evidence type="ECO:0000313" key="8">
    <source>
        <dbReference type="Proteomes" id="UP000198707"/>
    </source>
</evidence>
<name>A0A1H6WLF2_9ACTN</name>
<feature type="transmembrane region" description="Helical" evidence="6">
    <location>
        <begin position="113"/>
        <end position="132"/>
    </location>
</feature>
<reference evidence="8" key="1">
    <citation type="submission" date="2016-10" db="EMBL/GenBank/DDBJ databases">
        <authorList>
            <person name="Varghese N."/>
            <person name="Submissions S."/>
        </authorList>
    </citation>
    <scope>NUCLEOTIDE SEQUENCE [LARGE SCALE GENOMIC DNA]</scope>
    <source>
        <strain evidence="8">CGMCC 4.7038</strain>
    </source>
</reference>
<evidence type="ECO:0000256" key="4">
    <source>
        <dbReference type="ARBA" id="ARBA00022989"/>
    </source>
</evidence>
<dbReference type="GO" id="GO:0016020">
    <property type="term" value="C:membrane"/>
    <property type="evidence" value="ECO:0007669"/>
    <property type="project" value="UniProtKB-SubCell"/>
</dbReference>
<keyword evidence="8" id="KW-1185">Reference proteome</keyword>
<dbReference type="AlphaFoldDB" id="A0A1H6WLF2"/>
<evidence type="ECO:0000256" key="3">
    <source>
        <dbReference type="ARBA" id="ARBA00022692"/>
    </source>
</evidence>
<dbReference type="Pfam" id="PF03073">
    <property type="entry name" value="TspO_MBR"/>
    <property type="match status" value="1"/>
</dbReference>
<evidence type="ECO:0000313" key="7">
    <source>
        <dbReference type="EMBL" id="SEJ13322.1"/>
    </source>
</evidence>
<evidence type="ECO:0000256" key="6">
    <source>
        <dbReference type="SAM" id="Phobius"/>
    </source>
</evidence>
<feature type="transmembrane region" description="Helical" evidence="6">
    <location>
        <begin position="16"/>
        <end position="37"/>
    </location>
</feature>
<dbReference type="Gene3D" id="1.20.1260.100">
    <property type="entry name" value="TspO/MBR protein"/>
    <property type="match status" value="1"/>
</dbReference>